<dbReference type="EMBL" id="ML993633">
    <property type="protein sequence ID" value="KAF2159792.1"/>
    <property type="molecule type" value="Genomic_DNA"/>
</dbReference>
<sequence>MFAKLTTAFALFAVAAQVAVAAPPACLLAAVNTQDDPSDMKTVCGDGASEVKKYLSSNCGDNTDAANDAFEEQCKDAGVSVSTSTSSSASKSGSASHSATGYGSSSASATKSSHESSASASATGTTTSSPSGIVPPYPIGTGASSGFSTATTNGTGYVVPTGSGPSSSGSSPAAPTESGITSSTGGASRLGMDVVGLAAVGIFGAMLAL</sequence>
<keyword evidence="4" id="KW-1185">Reference proteome</keyword>
<gene>
    <name evidence="3" type="ORF">M409DRAFT_60559</name>
</gene>
<accession>A0A6A6C1T9</accession>
<feature type="compositionally biased region" description="Low complexity" evidence="1">
    <location>
        <begin position="81"/>
        <end position="132"/>
    </location>
</feature>
<proteinExistence type="predicted"/>
<feature type="region of interest" description="Disordered" evidence="1">
    <location>
        <begin position="156"/>
        <end position="187"/>
    </location>
</feature>
<evidence type="ECO:0008006" key="5">
    <source>
        <dbReference type="Google" id="ProtNLM"/>
    </source>
</evidence>
<name>A0A6A6C1T9_ZASCE</name>
<evidence type="ECO:0000256" key="1">
    <source>
        <dbReference type="SAM" id="MobiDB-lite"/>
    </source>
</evidence>
<feature type="compositionally biased region" description="Low complexity" evidence="1">
    <location>
        <begin position="156"/>
        <end position="179"/>
    </location>
</feature>
<dbReference type="RefSeq" id="XP_033660681.1">
    <property type="nucleotide sequence ID" value="XM_033814521.1"/>
</dbReference>
<feature type="signal peptide" evidence="2">
    <location>
        <begin position="1"/>
        <end position="21"/>
    </location>
</feature>
<feature type="chain" id="PRO_5025360766" description="Extracellular membrane protein CFEM domain-containing protein" evidence="2">
    <location>
        <begin position="22"/>
        <end position="209"/>
    </location>
</feature>
<dbReference type="OrthoDB" id="3650170at2759"/>
<reference evidence="3" key="1">
    <citation type="journal article" date="2020" name="Stud. Mycol.">
        <title>101 Dothideomycetes genomes: a test case for predicting lifestyles and emergence of pathogens.</title>
        <authorList>
            <person name="Haridas S."/>
            <person name="Albert R."/>
            <person name="Binder M."/>
            <person name="Bloem J."/>
            <person name="Labutti K."/>
            <person name="Salamov A."/>
            <person name="Andreopoulos B."/>
            <person name="Baker S."/>
            <person name="Barry K."/>
            <person name="Bills G."/>
            <person name="Bluhm B."/>
            <person name="Cannon C."/>
            <person name="Castanera R."/>
            <person name="Culley D."/>
            <person name="Daum C."/>
            <person name="Ezra D."/>
            <person name="Gonzalez J."/>
            <person name="Henrissat B."/>
            <person name="Kuo A."/>
            <person name="Liang C."/>
            <person name="Lipzen A."/>
            <person name="Lutzoni F."/>
            <person name="Magnuson J."/>
            <person name="Mondo S."/>
            <person name="Nolan M."/>
            <person name="Ohm R."/>
            <person name="Pangilinan J."/>
            <person name="Park H.-J."/>
            <person name="Ramirez L."/>
            <person name="Alfaro M."/>
            <person name="Sun H."/>
            <person name="Tritt A."/>
            <person name="Yoshinaga Y."/>
            <person name="Zwiers L.-H."/>
            <person name="Turgeon B."/>
            <person name="Goodwin S."/>
            <person name="Spatafora J."/>
            <person name="Crous P."/>
            <person name="Grigoriev I."/>
        </authorList>
    </citation>
    <scope>NUCLEOTIDE SEQUENCE</scope>
    <source>
        <strain evidence="3">ATCC 36951</strain>
    </source>
</reference>
<evidence type="ECO:0000313" key="4">
    <source>
        <dbReference type="Proteomes" id="UP000799537"/>
    </source>
</evidence>
<dbReference type="GeneID" id="54567793"/>
<evidence type="ECO:0000256" key="2">
    <source>
        <dbReference type="SAM" id="SignalP"/>
    </source>
</evidence>
<protein>
    <recommendedName>
        <fullName evidence="5">Extracellular membrane protein CFEM domain-containing protein</fullName>
    </recommendedName>
</protein>
<dbReference type="Proteomes" id="UP000799537">
    <property type="component" value="Unassembled WGS sequence"/>
</dbReference>
<organism evidence="3 4">
    <name type="scientific">Zasmidium cellare ATCC 36951</name>
    <dbReference type="NCBI Taxonomy" id="1080233"/>
    <lineage>
        <taxon>Eukaryota</taxon>
        <taxon>Fungi</taxon>
        <taxon>Dikarya</taxon>
        <taxon>Ascomycota</taxon>
        <taxon>Pezizomycotina</taxon>
        <taxon>Dothideomycetes</taxon>
        <taxon>Dothideomycetidae</taxon>
        <taxon>Mycosphaerellales</taxon>
        <taxon>Mycosphaerellaceae</taxon>
        <taxon>Zasmidium</taxon>
    </lineage>
</organism>
<feature type="region of interest" description="Disordered" evidence="1">
    <location>
        <begin position="81"/>
        <end position="137"/>
    </location>
</feature>
<dbReference type="AlphaFoldDB" id="A0A6A6C1T9"/>
<keyword evidence="2" id="KW-0732">Signal</keyword>
<evidence type="ECO:0000313" key="3">
    <source>
        <dbReference type="EMBL" id="KAF2159792.1"/>
    </source>
</evidence>